<dbReference type="PANTHER" id="PTHR37542:SF3">
    <property type="entry name" value="PRION-INHIBITION AND PROPAGATION HELO DOMAIN-CONTAINING PROTEIN"/>
    <property type="match status" value="1"/>
</dbReference>
<comment type="caution">
    <text evidence="1">The sequence shown here is derived from an EMBL/GenBank/DDBJ whole genome shotgun (WGS) entry which is preliminary data.</text>
</comment>
<protein>
    <submittedName>
        <fullName evidence="1">Putative het-s domain protein</fullName>
    </submittedName>
</protein>
<accession>A0A0G2GA76</accession>
<sequence length="171" mass="19736">MNKELVQSLTERFSRMDLSKTNLLICQGVTEGDSSSFQFVFNIPKHASEIHTLRSGFLWDQTNTYSVSERVNVTKSLVGSIIFLHQAHFVHKTIRPETALICKTEEDRDVASPVLGTPFLIGFEELRDEDNITSLKGDDRRERNIYRHPLRQGVQAQVKYIQRALRPHHPY</sequence>
<dbReference type="EMBL" id="LAQI01000099">
    <property type="protein sequence ID" value="KKY20578.1"/>
    <property type="molecule type" value="Genomic_DNA"/>
</dbReference>
<evidence type="ECO:0000313" key="2">
    <source>
        <dbReference type="Proteomes" id="UP000034182"/>
    </source>
</evidence>
<organism evidence="1 2">
    <name type="scientific">Diplodia seriata</name>
    <dbReference type="NCBI Taxonomy" id="420778"/>
    <lineage>
        <taxon>Eukaryota</taxon>
        <taxon>Fungi</taxon>
        <taxon>Dikarya</taxon>
        <taxon>Ascomycota</taxon>
        <taxon>Pezizomycotina</taxon>
        <taxon>Dothideomycetes</taxon>
        <taxon>Dothideomycetes incertae sedis</taxon>
        <taxon>Botryosphaeriales</taxon>
        <taxon>Botryosphaeriaceae</taxon>
        <taxon>Diplodia</taxon>
    </lineage>
</organism>
<proteinExistence type="predicted"/>
<name>A0A0G2GA76_9PEZI</name>
<dbReference type="InterPro" id="IPR011009">
    <property type="entry name" value="Kinase-like_dom_sf"/>
</dbReference>
<reference evidence="1 2" key="2">
    <citation type="submission" date="2015-05" db="EMBL/GenBank/DDBJ databases">
        <title>Distinctive expansion of gene families associated with plant cell wall degradation and secondary metabolism in the genomes of grapevine trunk pathogens.</title>
        <authorList>
            <person name="Lawrence D.P."/>
            <person name="Travadon R."/>
            <person name="Rolshausen P.E."/>
            <person name="Baumgartner K."/>
        </authorList>
    </citation>
    <scope>NUCLEOTIDE SEQUENCE [LARGE SCALE GENOMIC DNA]</scope>
    <source>
        <strain evidence="1">DS831</strain>
    </source>
</reference>
<dbReference type="Proteomes" id="UP000034182">
    <property type="component" value="Unassembled WGS sequence"/>
</dbReference>
<gene>
    <name evidence="1" type="ORF">UCDDS831_g04625</name>
</gene>
<dbReference type="AlphaFoldDB" id="A0A0G2GA76"/>
<dbReference type="PANTHER" id="PTHR37542">
    <property type="entry name" value="HELO DOMAIN-CONTAINING PROTEIN-RELATED"/>
    <property type="match status" value="1"/>
</dbReference>
<dbReference type="SUPFAM" id="SSF56112">
    <property type="entry name" value="Protein kinase-like (PK-like)"/>
    <property type="match status" value="1"/>
</dbReference>
<reference evidence="1 2" key="1">
    <citation type="submission" date="2015-03" db="EMBL/GenBank/DDBJ databases">
        <authorList>
            <person name="Morales-Cruz A."/>
            <person name="Amrine K.C."/>
            <person name="Cantu D."/>
        </authorList>
    </citation>
    <scope>NUCLEOTIDE SEQUENCE [LARGE SCALE GENOMIC DNA]</scope>
    <source>
        <strain evidence="1">DS831</strain>
    </source>
</reference>
<evidence type="ECO:0000313" key="1">
    <source>
        <dbReference type="EMBL" id="KKY20578.1"/>
    </source>
</evidence>